<feature type="domain" description="AB hydrolase-1" evidence="1">
    <location>
        <begin position="56"/>
        <end position="169"/>
    </location>
</feature>
<protein>
    <submittedName>
        <fullName evidence="2">Alpha/beta hydrolase</fullName>
    </submittedName>
</protein>
<comment type="caution">
    <text evidence="2">The sequence shown here is derived from an EMBL/GenBank/DDBJ whole genome shotgun (WGS) entry which is preliminary data.</text>
</comment>
<keyword evidence="2" id="KW-0378">Hydrolase</keyword>
<dbReference type="Gene3D" id="3.40.50.1820">
    <property type="entry name" value="alpha/beta hydrolase"/>
    <property type="match status" value="1"/>
</dbReference>
<proteinExistence type="predicted"/>
<accession>A0ABP7WT67</accession>
<gene>
    <name evidence="2" type="ORF">GCM10022214_68280</name>
</gene>
<dbReference type="GO" id="GO:0016787">
    <property type="term" value="F:hydrolase activity"/>
    <property type="evidence" value="ECO:0007669"/>
    <property type="project" value="UniProtKB-KW"/>
</dbReference>
<sequence length="293" mass="31443">MGHRVGRFTSAAAERRFRAAYAEGMRLLPAPTETHDVGTAFGDVRVYRFGAASGVPLVLLHGRNGTTISWRPNIEPLARRRTVFSVDLLGEPGASVQTAPIRDAADQAAWLDQTLAGLGLDRVHLVGVSIGGWTACNIAVRRPQRVASATLLDPAATLARMPLALVLRTIPTLVPFLSRRATPRFLRYVDGQGGEPLADPVGRVIDAAMSGFRTAVPQPALFGDDQLRSLSVPVLAIVAGRSVIHDPRTAYERARTLIPDVRAELWPEATHAVSGQCAARVNDRVLAFTADIG</sequence>
<dbReference type="Pfam" id="PF00561">
    <property type="entry name" value="Abhydrolase_1"/>
    <property type="match status" value="1"/>
</dbReference>
<reference evidence="3" key="1">
    <citation type="journal article" date="2019" name="Int. J. Syst. Evol. Microbiol.">
        <title>The Global Catalogue of Microorganisms (GCM) 10K type strain sequencing project: providing services to taxonomists for standard genome sequencing and annotation.</title>
        <authorList>
            <consortium name="The Broad Institute Genomics Platform"/>
            <consortium name="The Broad Institute Genome Sequencing Center for Infectious Disease"/>
            <person name="Wu L."/>
            <person name="Ma J."/>
        </authorList>
    </citation>
    <scope>NUCLEOTIDE SEQUENCE [LARGE SCALE GENOMIC DNA]</scope>
    <source>
        <strain evidence="3">JCM 16702</strain>
    </source>
</reference>
<dbReference type="InterPro" id="IPR050471">
    <property type="entry name" value="AB_hydrolase"/>
</dbReference>
<evidence type="ECO:0000313" key="2">
    <source>
        <dbReference type="EMBL" id="GAA4095514.1"/>
    </source>
</evidence>
<dbReference type="RefSeq" id="WP_344955854.1">
    <property type="nucleotide sequence ID" value="NZ_BAAAZG010000052.1"/>
</dbReference>
<dbReference type="PANTHER" id="PTHR43433">
    <property type="entry name" value="HYDROLASE, ALPHA/BETA FOLD FAMILY PROTEIN"/>
    <property type="match status" value="1"/>
</dbReference>
<dbReference type="InterPro" id="IPR000073">
    <property type="entry name" value="AB_hydrolase_1"/>
</dbReference>
<dbReference type="EMBL" id="BAAAZG010000052">
    <property type="protein sequence ID" value="GAA4095514.1"/>
    <property type="molecule type" value="Genomic_DNA"/>
</dbReference>
<dbReference type="SUPFAM" id="SSF53474">
    <property type="entry name" value="alpha/beta-Hydrolases"/>
    <property type="match status" value="1"/>
</dbReference>
<evidence type="ECO:0000259" key="1">
    <source>
        <dbReference type="Pfam" id="PF00561"/>
    </source>
</evidence>
<dbReference type="InterPro" id="IPR029058">
    <property type="entry name" value="AB_hydrolase_fold"/>
</dbReference>
<organism evidence="2 3">
    <name type="scientific">Actinomadura miaoliensis</name>
    <dbReference type="NCBI Taxonomy" id="430685"/>
    <lineage>
        <taxon>Bacteria</taxon>
        <taxon>Bacillati</taxon>
        <taxon>Actinomycetota</taxon>
        <taxon>Actinomycetes</taxon>
        <taxon>Streptosporangiales</taxon>
        <taxon>Thermomonosporaceae</taxon>
        <taxon>Actinomadura</taxon>
    </lineage>
</organism>
<dbReference type="PANTHER" id="PTHR43433:SF10">
    <property type="entry name" value="AB HYDROLASE-1 DOMAIN-CONTAINING PROTEIN"/>
    <property type="match status" value="1"/>
</dbReference>
<name>A0ABP7WT67_9ACTN</name>
<keyword evidence="3" id="KW-1185">Reference proteome</keyword>
<evidence type="ECO:0000313" key="3">
    <source>
        <dbReference type="Proteomes" id="UP001500683"/>
    </source>
</evidence>
<dbReference type="Proteomes" id="UP001500683">
    <property type="component" value="Unassembled WGS sequence"/>
</dbReference>